<keyword evidence="2" id="KW-1185">Reference proteome</keyword>
<evidence type="ECO:0000313" key="1">
    <source>
        <dbReference type="EMBL" id="PAV83443.1"/>
    </source>
</evidence>
<evidence type="ECO:0000313" key="2">
    <source>
        <dbReference type="Proteomes" id="UP000218231"/>
    </source>
</evidence>
<accession>A0A2A2LB72</accession>
<dbReference type="AlphaFoldDB" id="A0A2A2LB72"/>
<comment type="caution">
    <text evidence="1">The sequence shown here is derived from an EMBL/GenBank/DDBJ whole genome shotgun (WGS) entry which is preliminary data.</text>
</comment>
<proteinExistence type="predicted"/>
<organism evidence="1 2">
    <name type="scientific">Diploscapter pachys</name>
    <dbReference type="NCBI Taxonomy" id="2018661"/>
    <lineage>
        <taxon>Eukaryota</taxon>
        <taxon>Metazoa</taxon>
        <taxon>Ecdysozoa</taxon>
        <taxon>Nematoda</taxon>
        <taxon>Chromadorea</taxon>
        <taxon>Rhabditida</taxon>
        <taxon>Rhabditina</taxon>
        <taxon>Rhabditomorpha</taxon>
        <taxon>Rhabditoidea</taxon>
        <taxon>Rhabditidae</taxon>
        <taxon>Diploscapter</taxon>
    </lineage>
</organism>
<protein>
    <submittedName>
        <fullName evidence="1">Uncharacterized protein</fullName>
    </submittedName>
</protein>
<sequence>MPRKPKSISIFRAAARFLQHRESAFFRIYRKIDMIISDGASFSRKYWLETEIVGKIGIERPWGCPPEWLRCTGPPATTGQRALESERRGRGAGPVLSSHRVRLDGETERNEDGIWAVFV</sequence>
<reference evidence="1 2" key="1">
    <citation type="journal article" date="2017" name="Curr. Biol.">
        <title>Genome architecture and evolution of a unichromosomal asexual nematode.</title>
        <authorList>
            <person name="Fradin H."/>
            <person name="Zegar C."/>
            <person name="Gutwein M."/>
            <person name="Lucas J."/>
            <person name="Kovtun M."/>
            <person name="Corcoran D."/>
            <person name="Baugh L.R."/>
            <person name="Kiontke K."/>
            <person name="Gunsalus K."/>
            <person name="Fitch D.H."/>
            <person name="Piano F."/>
        </authorList>
    </citation>
    <scope>NUCLEOTIDE SEQUENCE [LARGE SCALE GENOMIC DNA]</scope>
    <source>
        <strain evidence="1">PF1309</strain>
    </source>
</reference>
<dbReference type="EMBL" id="LIAE01006963">
    <property type="protein sequence ID" value="PAV83443.1"/>
    <property type="molecule type" value="Genomic_DNA"/>
</dbReference>
<name>A0A2A2LB72_9BILA</name>
<gene>
    <name evidence="1" type="ORF">WR25_08681</name>
</gene>
<dbReference type="Proteomes" id="UP000218231">
    <property type="component" value="Unassembled WGS sequence"/>
</dbReference>